<gene>
    <name evidence="6" type="ORF">AB6713_07215</name>
</gene>
<dbReference type="RefSeq" id="WP_370563564.1">
    <property type="nucleotide sequence ID" value="NZ_JBFWIB010000004.1"/>
</dbReference>
<feature type="domain" description="Nudix hydrolase" evidence="5">
    <location>
        <begin position="1"/>
        <end position="127"/>
    </location>
</feature>
<dbReference type="PROSITE" id="PS00893">
    <property type="entry name" value="NUDIX_BOX"/>
    <property type="match status" value="1"/>
</dbReference>
<sequence length="132" mass="14605">MPAIDKVAWIHIDAGRVLCVRSHGKDAFYLPGGKREPGESDEACVRREIREELGVSLRPATLRAVGTFEAQAHGKPEGTQVRMACYAAGYDGELQADAEIAEFAWLRHGDRDRCSQIVQIILDALHRHGEIV</sequence>
<dbReference type="CDD" id="cd04690">
    <property type="entry name" value="NUDIX_Hydrolase"/>
    <property type="match status" value="1"/>
</dbReference>
<proteinExistence type="inferred from homology"/>
<protein>
    <submittedName>
        <fullName evidence="6">NUDIX domain-containing protein</fullName>
    </submittedName>
</protein>
<dbReference type="InterPro" id="IPR015797">
    <property type="entry name" value="NUDIX_hydrolase-like_dom_sf"/>
</dbReference>
<dbReference type="InterPro" id="IPR020084">
    <property type="entry name" value="NUDIX_hydrolase_CS"/>
</dbReference>
<evidence type="ECO:0000256" key="1">
    <source>
        <dbReference type="ARBA" id="ARBA00001946"/>
    </source>
</evidence>
<dbReference type="Pfam" id="PF00293">
    <property type="entry name" value="NUDIX"/>
    <property type="match status" value="1"/>
</dbReference>
<keyword evidence="2 3" id="KW-0378">Hydrolase</keyword>
<evidence type="ECO:0000259" key="5">
    <source>
        <dbReference type="PROSITE" id="PS51462"/>
    </source>
</evidence>
<dbReference type="PROSITE" id="PS50835">
    <property type="entry name" value="IG_LIKE"/>
    <property type="match status" value="1"/>
</dbReference>
<evidence type="ECO:0000259" key="4">
    <source>
        <dbReference type="PROSITE" id="PS50835"/>
    </source>
</evidence>
<dbReference type="SUPFAM" id="SSF55811">
    <property type="entry name" value="Nudix"/>
    <property type="match status" value="1"/>
</dbReference>
<feature type="domain" description="Ig-like" evidence="4">
    <location>
        <begin position="59"/>
        <end position="132"/>
    </location>
</feature>
<dbReference type="Gene3D" id="3.90.79.10">
    <property type="entry name" value="Nucleoside Triphosphate Pyrophosphohydrolase"/>
    <property type="match status" value="1"/>
</dbReference>
<comment type="similarity">
    <text evidence="3">Belongs to the Nudix hydrolase family.</text>
</comment>
<dbReference type="PANTHER" id="PTHR43046:SF14">
    <property type="entry name" value="MUTT_NUDIX FAMILY PROTEIN"/>
    <property type="match status" value="1"/>
</dbReference>
<dbReference type="PRINTS" id="PR00502">
    <property type="entry name" value="NUDIXFAMILY"/>
</dbReference>
<accession>A0ABV4HNU2</accession>
<dbReference type="PROSITE" id="PS51462">
    <property type="entry name" value="NUDIX"/>
    <property type="match status" value="1"/>
</dbReference>
<evidence type="ECO:0000313" key="7">
    <source>
        <dbReference type="Proteomes" id="UP001566331"/>
    </source>
</evidence>
<dbReference type="InterPro" id="IPR007110">
    <property type="entry name" value="Ig-like_dom"/>
</dbReference>
<dbReference type="PANTHER" id="PTHR43046">
    <property type="entry name" value="GDP-MANNOSE MANNOSYL HYDROLASE"/>
    <property type="match status" value="1"/>
</dbReference>
<dbReference type="EMBL" id="JBFWIC010000007">
    <property type="protein sequence ID" value="MEZ0474405.1"/>
    <property type="molecule type" value="Genomic_DNA"/>
</dbReference>
<dbReference type="InterPro" id="IPR020476">
    <property type="entry name" value="Nudix_hydrolase"/>
</dbReference>
<evidence type="ECO:0000256" key="3">
    <source>
        <dbReference type="RuleBase" id="RU003476"/>
    </source>
</evidence>
<dbReference type="InterPro" id="IPR000086">
    <property type="entry name" value="NUDIX_hydrolase_dom"/>
</dbReference>
<name>A0ABV4HNU2_9GAMM</name>
<evidence type="ECO:0000313" key="6">
    <source>
        <dbReference type="EMBL" id="MEZ0474405.1"/>
    </source>
</evidence>
<comment type="caution">
    <text evidence="6">The sequence shown here is derived from an EMBL/GenBank/DDBJ whole genome shotgun (WGS) entry which is preliminary data.</text>
</comment>
<evidence type="ECO:0000256" key="2">
    <source>
        <dbReference type="ARBA" id="ARBA00022801"/>
    </source>
</evidence>
<reference evidence="6 7" key="1">
    <citation type="submission" date="2024-07" db="EMBL/GenBank/DDBJ databases">
        <title>Luteimonas salilacus sp. nov., isolated from the shore soil of Salt Lake in Tibet of China.</title>
        <authorList>
            <person name="Zhang X."/>
            <person name="Li A."/>
        </authorList>
    </citation>
    <scope>NUCLEOTIDE SEQUENCE [LARGE SCALE GENOMIC DNA]</scope>
    <source>
        <strain evidence="6 7">B3-2-R+30</strain>
    </source>
</reference>
<keyword evidence="7" id="KW-1185">Reference proteome</keyword>
<comment type="cofactor">
    <cofactor evidence="1">
        <name>Mg(2+)</name>
        <dbReference type="ChEBI" id="CHEBI:18420"/>
    </cofactor>
</comment>
<dbReference type="Proteomes" id="UP001566331">
    <property type="component" value="Unassembled WGS sequence"/>
</dbReference>
<organism evidence="6 7">
    <name type="scientific">Luteimonas salinilitoris</name>
    <dbReference type="NCBI Taxonomy" id="3237697"/>
    <lineage>
        <taxon>Bacteria</taxon>
        <taxon>Pseudomonadati</taxon>
        <taxon>Pseudomonadota</taxon>
        <taxon>Gammaproteobacteria</taxon>
        <taxon>Lysobacterales</taxon>
        <taxon>Lysobacteraceae</taxon>
        <taxon>Luteimonas</taxon>
    </lineage>
</organism>